<protein>
    <recommendedName>
        <fullName evidence="8">Permease IIC component</fullName>
    </recommendedName>
</protein>
<dbReference type="GO" id="GO:0009401">
    <property type="term" value="P:phosphoenolpyruvate-dependent sugar phosphotransferase system"/>
    <property type="evidence" value="ECO:0007669"/>
    <property type="project" value="InterPro"/>
</dbReference>
<dbReference type="GeneID" id="58716768"/>
<gene>
    <name evidence="12" type="primary">celB</name>
    <name evidence="11" type="ORF">EP57_05055</name>
    <name evidence="13" type="ORF">HB759_12860</name>
    <name evidence="12" type="ORF">HB811_08720</name>
    <name evidence="14" type="ORF">HB836_13765</name>
    <name evidence="15" type="ORF">HB902_06625</name>
    <name evidence="17" type="ORF">HB904_11905</name>
    <name evidence="16" type="ORF">HB907_07265</name>
    <name evidence="26" type="ORF">HBP98_05960</name>
    <name evidence="18" type="ORF">HCA46_10460</name>
    <name evidence="19" type="ORF">HCB06_06225</name>
    <name evidence="22" type="ORF">HCB25_11990</name>
    <name evidence="20" type="ORF">HCB27_02125</name>
    <name evidence="21" type="ORF">HCB35_08060</name>
    <name evidence="23" type="ORF">HCB69_16460</name>
    <name evidence="24" type="ORF">HCC36_17485</name>
    <name evidence="25" type="ORF">HCJ81_16725</name>
</gene>
<dbReference type="PIRSF" id="PIRSF006351">
    <property type="entry name" value="PTS_EIIC-Cellobiose"/>
    <property type="match status" value="1"/>
</dbReference>
<reference evidence="28 29" key="2">
    <citation type="submission" date="2020-03" db="EMBL/GenBank/DDBJ databases">
        <title>Soil Listeria distribution.</title>
        <authorList>
            <person name="Liao J."/>
            <person name="Wiedmann M."/>
        </authorList>
    </citation>
    <scope>NUCLEOTIDE SEQUENCE [LARGE SCALE GENOMIC DNA]</scope>
    <source>
        <strain evidence="25 39">FSL L7-0039</strain>
        <strain evidence="24 32">FSL L7-0051</strain>
        <strain evidence="23 41">FSL L7-0054</strain>
        <strain evidence="21 38">FSL L7-0149</strain>
        <strain evidence="22 37">FSL L7-0153</strain>
        <strain evidence="20 30">FSL L7-0259</strain>
        <strain evidence="19 28">FSL L7-0360</strain>
        <strain evidence="18 36">FSL L7-1017</strain>
        <strain evidence="17 40">FSL L7-1299</strain>
        <strain evidence="15 31">FSL L7-1387</strain>
        <strain evidence="16 42">FSL L7-1427</strain>
        <strain evidence="14 34">FSL L7-1658</strain>
        <strain evidence="12 33">FSL L7-1816</strain>
        <strain evidence="13 29">FSL L7-1833</strain>
        <strain evidence="26 35">FSL L7-1850</strain>
    </source>
</reference>
<keyword evidence="7 8" id="KW-0472">Membrane</keyword>
<dbReference type="Proteomes" id="UP000553016">
    <property type="component" value="Unassembled WGS sequence"/>
</dbReference>
<dbReference type="InterPro" id="IPR051088">
    <property type="entry name" value="PTS_Sugar-EIIC/EIIB"/>
</dbReference>
<feature type="transmembrane region" description="Helical" evidence="9">
    <location>
        <begin position="216"/>
        <end position="239"/>
    </location>
</feature>
<evidence type="ECO:0000313" key="19">
    <source>
        <dbReference type="EMBL" id="MBC2116215.1"/>
    </source>
</evidence>
<evidence type="ECO:0000256" key="3">
    <source>
        <dbReference type="ARBA" id="ARBA00022475"/>
    </source>
</evidence>
<dbReference type="Pfam" id="PF02378">
    <property type="entry name" value="PTS_EIIC"/>
    <property type="match status" value="1"/>
</dbReference>
<evidence type="ECO:0000313" key="24">
    <source>
        <dbReference type="EMBL" id="MBC2295006.1"/>
    </source>
</evidence>
<dbReference type="GO" id="GO:0008982">
    <property type="term" value="F:protein-N(PI)-phosphohistidine-sugar phosphotransferase activity"/>
    <property type="evidence" value="ECO:0007669"/>
    <property type="project" value="UniProtKB-UniRule"/>
</dbReference>
<reference evidence="11 27" key="1">
    <citation type="submission" date="2014-05" db="EMBL/GenBank/DDBJ databases">
        <title>Novel Listeriaceae from food processing environments.</title>
        <authorList>
            <person name="den Bakker H.C."/>
        </authorList>
    </citation>
    <scope>NUCLEOTIDE SEQUENCE [LARGE SCALE GENOMIC DNA]</scope>
    <source>
        <strain evidence="11 27">FSL A5-0281</strain>
    </source>
</reference>
<dbReference type="EMBL" id="JAARRU010000002">
    <property type="protein sequence ID" value="MBC1565200.1"/>
    <property type="molecule type" value="Genomic_DNA"/>
</dbReference>
<dbReference type="OrthoDB" id="1641940at2"/>
<dbReference type="Proteomes" id="UP000529446">
    <property type="component" value="Unassembled WGS sequence"/>
</dbReference>
<evidence type="ECO:0000313" key="31">
    <source>
        <dbReference type="Proteomes" id="UP000541955"/>
    </source>
</evidence>
<evidence type="ECO:0000313" key="13">
    <source>
        <dbReference type="EMBL" id="MBC1332832.1"/>
    </source>
</evidence>
<evidence type="ECO:0000259" key="10">
    <source>
        <dbReference type="PROSITE" id="PS51105"/>
    </source>
</evidence>
<evidence type="ECO:0000313" key="29">
    <source>
        <dbReference type="Proteomes" id="UP000532866"/>
    </source>
</evidence>
<evidence type="ECO:0000313" key="35">
    <source>
        <dbReference type="Proteomes" id="UP000546244"/>
    </source>
</evidence>
<dbReference type="Proteomes" id="UP000532866">
    <property type="component" value="Unassembled WGS sequence"/>
</dbReference>
<name>A0A099WFD5_9LIST</name>
<dbReference type="InterPro" id="IPR003352">
    <property type="entry name" value="PTS_EIIC"/>
</dbReference>
<evidence type="ECO:0000313" key="23">
    <source>
        <dbReference type="EMBL" id="MBC2285963.1"/>
    </source>
</evidence>
<evidence type="ECO:0000313" key="37">
    <source>
        <dbReference type="Proteomes" id="UP000550367"/>
    </source>
</evidence>
<evidence type="ECO:0000256" key="6">
    <source>
        <dbReference type="ARBA" id="ARBA00022989"/>
    </source>
</evidence>
<feature type="transmembrane region" description="Helical" evidence="9">
    <location>
        <begin position="137"/>
        <end position="156"/>
    </location>
</feature>
<dbReference type="AlphaFoldDB" id="A0A099WFD5"/>
<feature type="transmembrane region" description="Helical" evidence="9">
    <location>
        <begin position="379"/>
        <end position="408"/>
    </location>
</feature>
<dbReference type="EMBL" id="JAARZT010000060">
    <property type="protein sequence ID" value="MBC2295006.1"/>
    <property type="molecule type" value="Genomic_DNA"/>
</dbReference>
<keyword evidence="4 8" id="KW-0762">Sugar transport</keyword>
<dbReference type="EMBL" id="JAARYD010000001">
    <property type="protein sequence ID" value="MBC2175399.1"/>
    <property type="molecule type" value="Genomic_DNA"/>
</dbReference>
<accession>A0A099WFD5</accession>
<dbReference type="EMBL" id="JAARUV010000003">
    <property type="protein sequence ID" value="MBC1779260.1"/>
    <property type="molecule type" value="Genomic_DNA"/>
</dbReference>
<comment type="subcellular location">
    <subcellularLocation>
        <location evidence="1">Cell membrane</location>
        <topology evidence="1">Multi-pass membrane protein</topology>
    </subcellularLocation>
</comment>
<dbReference type="Proteomes" id="UP000544413">
    <property type="component" value="Unassembled WGS sequence"/>
</dbReference>
<evidence type="ECO:0000313" key="20">
    <source>
        <dbReference type="EMBL" id="MBC2175399.1"/>
    </source>
</evidence>
<keyword evidence="12" id="KW-0808">Transferase</keyword>
<keyword evidence="27" id="KW-1185">Reference proteome</keyword>
<dbReference type="Proteomes" id="UP000029844">
    <property type="component" value="Unassembled WGS sequence"/>
</dbReference>
<sequence length="428" mass="46871">MNKFMELLGEKLMPFAAKLGENRYLGSLRDAFMLAFPLTMFGSIAVVLMNLPFWSDSTKETLQLYLGSAQSATMSIMTVFVVFGIGYALSNYYKVEAIYGGAIALASFLILTPFFFNSEKGELITGALSLDRLGAKGMFIGMITAFVAAELYRFFVGRNWTIKMPPGVPPAVAKSFAALIPAILTLSIFLLINIFVQALFNTNLHDVIYTTIQKPLVGLGSGIVPTLIALFFVQVLWFFGLHGQIIVNSVMDPIWNTLMLENLDAYKAGLPLPHIITKPFMEVFTVGLGGSGMTLAVVITLAFFMKSKQSKEIGRLALGPGLFNVNEPILFGMPIVLNATILIPWILAPLVVTLFNYLVMAAGIVPPPTGVAVPWTVPIIINGILATNSWLGGALQVVDFFIVFLIWYPFLKLVDRSNLARENEATQE</sequence>
<dbReference type="EMBL" id="JAAROV010000002">
    <property type="protein sequence ID" value="MBC1316855.1"/>
    <property type="molecule type" value="Genomic_DNA"/>
</dbReference>
<dbReference type="Proteomes" id="UP000543379">
    <property type="component" value="Unassembled WGS sequence"/>
</dbReference>
<keyword evidence="6 9" id="KW-1133">Transmembrane helix</keyword>
<dbReference type="STRING" id="1552123.EP57_05055"/>
<evidence type="ECO:0000313" key="12">
    <source>
        <dbReference type="EMBL" id="MBC1316855.1"/>
    </source>
</evidence>
<evidence type="ECO:0000313" key="28">
    <source>
        <dbReference type="Proteomes" id="UP000529446"/>
    </source>
</evidence>
<dbReference type="NCBIfam" id="TIGR00359">
    <property type="entry name" value="cello_pts_IIC"/>
    <property type="match status" value="1"/>
</dbReference>
<evidence type="ECO:0000313" key="39">
    <source>
        <dbReference type="Proteomes" id="UP000565628"/>
    </source>
</evidence>
<dbReference type="EMBL" id="JAARPT010000008">
    <property type="protein sequence ID" value="MBC1402655.1"/>
    <property type="molecule type" value="Genomic_DNA"/>
</dbReference>
<dbReference type="EMBL" id="JAARZA010000003">
    <property type="protein sequence ID" value="MBC2240429.1"/>
    <property type="molecule type" value="Genomic_DNA"/>
</dbReference>
<comment type="caution">
    <text evidence="11">The sequence shown here is derived from an EMBL/GenBank/DDBJ whole genome shotgun (WGS) entry which is preliminary data.</text>
</comment>
<evidence type="ECO:0000256" key="2">
    <source>
        <dbReference type="ARBA" id="ARBA00022448"/>
    </source>
</evidence>
<evidence type="ECO:0000313" key="11">
    <source>
        <dbReference type="EMBL" id="KGL42830.1"/>
    </source>
</evidence>
<dbReference type="EMBL" id="JAARSH010000007">
    <property type="protein sequence ID" value="MBC1616899.1"/>
    <property type="molecule type" value="Genomic_DNA"/>
</dbReference>
<evidence type="ECO:0000256" key="1">
    <source>
        <dbReference type="ARBA" id="ARBA00004651"/>
    </source>
</evidence>
<dbReference type="Proteomes" id="UP000541735">
    <property type="component" value="Unassembled WGS sequence"/>
</dbReference>
<evidence type="ECO:0000313" key="18">
    <source>
        <dbReference type="EMBL" id="MBC1779260.1"/>
    </source>
</evidence>
<dbReference type="PANTHER" id="PTHR33989">
    <property type="match status" value="1"/>
</dbReference>
<dbReference type="EMBL" id="JAARYY010000006">
    <property type="protein sequence ID" value="MBC2244793.1"/>
    <property type="molecule type" value="Genomic_DNA"/>
</dbReference>
<dbReference type="EMBL" id="JAASWV010000039">
    <property type="protein sequence ID" value="MBC2312502.1"/>
    <property type="molecule type" value="Genomic_DNA"/>
</dbReference>
<feature type="transmembrane region" description="Helical" evidence="9">
    <location>
        <begin position="97"/>
        <end position="116"/>
    </location>
</feature>
<dbReference type="EMBL" id="JAARXI010000003">
    <property type="protein sequence ID" value="MBC2116215.1"/>
    <property type="molecule type" value="Genomic_DNA"/>
</dbReference>
<keyword evidence="3 8" id="KW-1003">Cell membrane</keyword>
<keyword evidence="5 9" id="KW-0812">Transmembrane</keyword>
<feature type="transmembrane region" description="Helical" evidence="9">
    <location>
        <begin position="283"/>
        <end position="305"/>
    </location>
</feature>
<evidence type="ECO:0000313" key="38">
    <source>
        <dbReference type="Proteomes" id="UP000553016"/>
    </source>
</evidence>
<evidence type="ECO:0000313" key="26">
    <source>
        <dbReference type="EMBL" id="MBC2371553.1"/>
    </source>
</evidence>
<dbReference type="PROSITE" id="PS51105">
    <property type="entry name" value="PTS_EIIC_TYPE_3"/>
    <property type="match status" value="1"/>
</dbReference>
<feature type="transmembrane region" description="Helical" evidence="9">
    <location>
        <begin position="176"/>
        <end position="196"/>
    </location>
</feature>
<feature type="domain" description="PTS EIIC type-3" evidence="10">
    <location>
        <begin position="8"/>
        <end position="410"/>
    </location>
</feature>
<evidence type="ECO:0000256" key="9">
    <source>
        <dbReference type="SAM" id="Phobius"/>
    </source>
</evidence>
<dbReference type="Proteomes" id="UP000541955">
    <property type="component" value="Unassembled WGS sequence"/>
</dbReference>
<comment type="function">
    <text evidence="8">The phosphoenolpyruvate-dependent sugar phosphotransferase system (PTS), a major carbohydrate active -transport system, catalyzes the phosphorylation of incoming sugar substrates concomitant with their translocation across the cell membrane.</text>
</comment>
<dbReference type="EMBL" id="JNFA01000011">
    <property type="protein sequence ID" value="KGL42830.1"/>
    <property type="molecule type" value="Genomic_DNA"/>
</dbReference>
<evidence type="ECO:0000313" key="16">
    <source>
        <dbReference type="EMBL" id="MBC1565200.1"/>
    </source>
</evidence>
<evidence type="ECO:0000313" key="15">
    <source>
        <dbReference type="EMBL" id="MBC1561740.1"/>
    </source>
</evidence>
<evidence type="ECO:0000313" key="41">
    <source>
        <dbReference type="Proteomes" id="UP000585696"/>
    </source>
</evidence>
<dbReference type="EMBL" id="JAARMV010000001">
    <property type="protein sequence ID" value="MBC2371553.1"/>
    <property type="molecule type" value="Genomic_DNA"/>
</dbReference>
<dbReference type="EMBL" id="JAAROL010000005">
    <property type="protein sequence ID" value="MBC1332832.1"/>
    <property type="molecule type" value="Genomic_DNA"/>
</dbReference>
<dbReference type="Proteomes" id="UP000546244">
    <property type="component" value="Unassembled WGS sequence"/>
</dbReference>
<evidence type="ECO:0000256" key="8">
    <source>
        <dbReference type="PIRNR" id="PIRNR006351"/>
    </source>
</evidence>
<evidence type="ECO:0000256" key="4">
    <source>
        <dbReference type="ARBA" id="ARBA00022597"/>
    </source>
</evidence>
<evidence type="ECO:0000313" key="34">
    <source>
        <dbReference type="Proteomes" id="UP000544413"/>
    </source>
</evidence>
<evidence type="ECO:0000256" key="5">
    <source>
        <dbReference type="ARBA" id="ARBA00022692"/>
    </source>
</evidence>
<evidence type="ECO:0000313" key="30">
    <source>
        <dbReference type="Proteomes" id="UP000541735"/>
    </source>
</evidence>
<evidence type="ECO:0000313" key="33">
    <source>
        <dbReference type="Proteomes" id="UP000543379"/>
    </source>
</evidence>
<dbReference type="NCBIfam" id="TIGR00410">
    <property type="entry name" value="lacE"/>
    <property type="match status" value="1"/>
</dbReference>
<dbReference type="InterPro" id="IPR004501">
    <property type="entry name" value="PTS_EIIC_3"/>
</dbReference>
<feature type="transmembrane region" description="Helical" evidence="9">
    <location>
        <begin position="64"/>
        <end position="85"/>
    </location>
</feature>
<evidence type="ECO:0000313" key="21">
    <source>
        <dbReference type="EMBL" id="MBC2240429.1"/>
    </source>
</evidence>
<evidence type="ECO:0000256" key="7">
    <source>
        <dbReference type="ARBA" id="ARBA00023136"/>
    </source>
</evidence>
<dbReference type="Proteomes" id="UP000574104">
    <property type="component" value="Unassembled WGS sequence"/>
</dbReference>
<evidence type="ECO:0000313" key="42">
    <source>
        <dbReference type="Proteomes" id="UP000586951"/>
    </source>
</evidence>
<evidence type="ECO:0000313" key="14">
    <source>
        <dbReference type="EMBL" id="MBC1402655.1"/>
    </source>
</evidence>
<evidence type="ECO:0000313" key="27">
    <source>
        <dbReference type="Proteomes" id="UP000029844"/>
    </source>
</evidence>
<dbReference type="Proteomes" id="UP000543005">
    <property type="component" value="Unassembled WGS sequence"/>
</dbReference>
<evidence type="ECO:0000313" key="36">
    <source>
        <dbReference type="Proteomes" id="UP000547643"/>
    </source>
</evidence>
<dbReference type="PANTHER" id="PTHR33989:SF4">
    <property type="entry name" value="PTS SYSTEM N,N'-DIACETYLCHITOBIOSE-SPECIFIC EIIC COMPONENT"/>
    <property type="match status" value="1"/>
</dbReference>
<dbReference type="InterPro" id="IPR004796">
    <property type="entry name" value="PTS_IIC_cello"/>
</dbReference>
<dbReference type="GO" id="GO:1901264">
    <property type="term" value="P:carbohydrate derivative transport"/>
    <property type="evidence" value="ECO:0007669"/>
    <property type="project" value="TreeGrafter"/>
</dbReference>
<evidence type="ECO:0000313" key="17">
    <source>
        <dbReference type="EMBL" id="MBC1616899.1"/>
    </source>
</evidence>
<evidence type="ECO:0000313" key="40">
    <source>
        <dbReference type="Proteomes" id="UP000574104"/>
    </source>
</evidence>
<dbReference type="RefSeq" id="WP_036084714.1">
    <property type="nucleotide sequence ID" value="NZ_CBCSHQ010000001.1"/>
</dbReference>
<dbReference type="Proteomes" id="UP000547643">
    <property type="component" value="Unassembled WGS sequence"/>
</dbReference>
<evidence type="ECO:0000313" key="32">
    <source>
        <dbReference type="Proteomes" id="UP000543005"/>
    </source>
</evidence>
<evidence type="ECO:0000313" key="22">
    <source>
        <dbReference type="EMBL" id="MBC2244793.1"/>
    </source>
</evidence>
<dbReference type="Proteomes" id="UP000550367">
    <property type="component" value="Unassembled WGS sequence"/>
</dbReference>
<dbReference type="EMBL" id="JAARRW010000002">
    <property type="protein sequence ID" value="MBC1561740.1"/>
    <property type="molecule type" value="Genomic_DNA"/>
</dbReference>
<evidence type="ECO:0000313" key="25">
    <source>
        <dbReference type="EMBL" id="MBC2312502.1"/>
    </source>
</evidence>
<dbReference type="Proteomes" id="UP000585696">
    <property type="component" value="Unassembled WGS sequence"/>
</dbReference>
<dbReference type="GO" id="GO:0005886">
    <property type="term" value="C:plasma membrane"/>
    <property type="evidence" value="ECO:0007669"/>
    <property type="project" value="UniProtKB-SubCell"/>
</dbReference>
<dbReference type="Proteomes" id="UP000565628">
    <property type="component" value="Unassembled WGS sequence"/>
</dbReference>
<feature type="transmembrane region" description="Helical" evidence="9">
    <location>
        <begin position="335"/>
        <end position="359"/>
    </location>
</feature>
<feature type="transmembrane region" description="Helical" evidence="9">
    <location>
        <begin position="31"/>
        <end position="52"/>
    </location>
</feature>
<keyword evidence="2 8" id="KW-0813">Transport</keyword>
<organism evidence="11 27">
    <name type="scientific">Listeria booriae</name>
    <dbReference type="NCBI Taxonomy" id="1552123"/>
    <lineage>
        <taxon>Bacteria</taxon>
        <taxon>Bacillati</taxon>
        <taxon>Bacillota</taxon>
        <taxon>Bacilli</taxon>
        <taxon>Bacillales</taxon>
        <taxon>Listeriaceae</taxon>
        <taxon>Listeria</taxon>
    </lineage>
</organism>
<proteinExistence type="predicted"/>
<dbReference type="Proteomes" id="UP000586951">
    <property type="component" value="Unassembled WGS sequence"/>
</dbReference>
<dbReference type="EMBL" id="JAARZS010000074">
    <property type="protein sequence ID" value="MBC2285963.1"/>
    <property type="molecule type" value="Genomic_DNA"/>
</dbReference>
<dbReference type="eggNOG" id="COG1455">
    <property type="taxonomic scope" value="Bacteria"/>
</dbReference>